<feature type="region of interest" description="Disordered" evidence="1">
    <location>
        <begin position="19"/>
        <end position="40"/>
    </location>
</feature>
<dbReference type="EMBL" id="BK015208">
    <property type="protein sequence ID" value="DAD96076.1"/>
    <property type="molecule type" value="Genomic_DNA"/>
</dbReference>
<accession>A0A8S5NNX8</accession>
<organism evidence="2">
    <name type="scientific">Myoviridae sp. ctpjm1</name>
    <dbReference type="NCBI Taxonomy" id="2826699"/>
    <lineage>
        <taxon>Viruses</taxon>
        <taxon>Duplodnaviria</taxon>
        <taxon>Heunggongvirae</taxon>
        <taxon>Uroviricota</taxon>
        <taxon>Caudoviricetes</taxon>
    </lineage>
</organism>
<evidence type="ECO:0000313" key="2">
    <source>
        <dbReference type="EMBL" id="DAD96076.1"/>
    </source>
</evidence>
<dbReference type="PROSITE" id="PS51257">
    <property type="entry name" value="PROKAR_LIPOPROTEIN"/>
    <property type="match status" value="1"/>
</dbReference>
<evidence type="ECO:0000256" key="1">
    <source>
        <dbReference type="SAM" id="MobiDB-lite"/>
    </source>
</evidence>
<name>A0A8S5NNX8_9CAUD</name>
<protein>
    <submittedName>
        <fullName evidence="2">Lipoprotein</fullName>
    </submittedName>
</protein>
<proteinExistence type="predicted"/>
<reference evidence="2" key="1">
    <citation type="journal article" date="2021" name="Proc. Natl. Acad. Sci. U.S.A.">
        <title>A Catalog of Tens of Thousands of Viruses from Human Metagenomes Reveals Hidden Associations with Chronic Diseases.</title>
        <authorList>
            <person name="Tisza M.J."/>
            <person name="Buck C.B."/>
        </authorList>
    </citation>
    <scope>NUCLEOTIDE SEQUENCE</scope>
    <source>
        <strain evidence="2">Ctpjm1</strain>
    </source>
</reference>
<keyword evidence="2" id="KW-0449">Lipoprotein</keyword>
<sequence length="196" mass="20681">MKRALLVLSLLALVSCGGQPAATEAPSSDPAATAEPAASAPLEKRKTLPLDYAAYRTAANAALKQQKSKLVLPENIELAAVPDEPGTRKVVHHYPEGLDVVAETDADGNMLNLRVIWHSDTEPKKAKQLSAAAAVLLAATAPEDRTLAKDTAYQIERAVSAHNQGREPTAVFSRGGVAYKVTVTNLPSVVLTAQPE</sequence>